<dbReference type="Pfam" id="PF11898">
    <property type="entry name" value="DUF3418"/>
    <property type="match status" value="1"/>
</dbReference>
<dbReference type="InterPro" id="IPR007502">
    <property type="entry name" value="Helicase-assoc_dom"/>
</dbReference>
<feature type="compositionally biased region" description="Gly residues" evidence="5">
    <location>
        <begin position="1052"/>
        <end position="1063"/>
    </location>
</feature>
<keyword evidence="4" id="KW-0067">ATP-binding</keyword>
<dbReference type="InterPro" id="IPR011709">
    <property type="entry name" value="DEAD-box_helicase_OB_fold"/>
</dbReference>
<feature type="domain" description="Helicase ATP-binding" evidence="6">
    <location>
        <begin position="75"/>
        <end position="238"/>
    </location>
</feature>
<evidence type="ECO:0000313" key="9">
    <source>
        <dbReference type="Proteomes" id="UP000318017"/>
    </source>
</evidence>
<dbReference type="Pfam" id="PF07717">
    <property type="entry name" value="OB_NTP_bind"/>
    <property type="match status" value="1"/>
</dbReference>
<evidence type="ECO:0000259" key="6">
    <source>
        <dbReference type="PROSITE" id="PS51192"/>
    </source>
</evidence>
<dbReference type="Pfam" id="PF21010">
    <property type="entry name" value="HA2_C"/>
    <property type="match status" value="1"/>
</dbReference>
<dbReference type="PANTHER" id="PTHR18934:SF99">
    <property type="entry name" value="ATP-DEPENDENT RNA HELICASE DHX37-RELATED"/>
    <property type="match status" value="1"/>
</dbReference>
<name>A0A518FZF1_9BACT</name>
<dbReference type="PROSITE" id="PS51194">
    <property type="entry name" value="HELICASE_CTER"/>
    <property type="match status" value="1"/>
</dbReference>
<keyword evidence="1" id="KW-0547">Nucleotide-binding</keyword>
<dbReference type="Pfam" id="PF00271">
    <property type="entry name" value="Helicase_C"/>
    <property type="match status" value="1"/>
</dbReference>
<dbReference type="KEGG" id="ahel:Q31a_00140"/>
<dbReference type="SUPFAM" id="SSF52540">
    <property type="entry name" value="P-loop containing nucleoside triphosphate hydrolases"/>
    <property type="match status" value="1"/>
</dbReference>
<dbReference type="SMART" id="SM00490">
    <property type="entry name" value="HELICc"/>
    <property type="match status" value="1"/>
</dbReference>
<feature type="region of interest" description="Disordered" evidence="5">
    <location>
        <begin position="625"/>
        <end position="644"/>
    </location>
</feature>
<dbReference type="EMBL" id="CP036298">
    <property type="protein sequence ID" value="QDV21735.1"/>
    <property type="molecule type" value="Genomic_DNA"/>
</dbReference>
<organism evidence="8 9">
    <name type="scientific">Aureliella helgolandensis</name>
    <dbReference type="NCBI Taxonomy" id="2527968"/>
    <lineage>
        <taxon>Bacteria</taxon>
        <taxon>Pseudomonadati</taxon>
        <taxon>Planctomycetota</taxon>
        <taxon>Planctomycetia</taxon>
        <taxon>Pirellulales</taxon>
        <taxon>Pirellulaceae</taxon>
        <taxon>Aureliella</taxon>
    </lineage>
</organism>
<dbReference type="SMART" id="SM00487">
    <property type="entry name" value="DEXDc"/>
    <property type="match status" value="1"/>
</dbReference>
<evidence type="ECO:0000259" key="7">
    <source>
        <dbReference type="PROSITE" id="PS51194"/>
    </source>
</evidence>
<dbReference type="Gene3D" id="3.40.50.300">
    <property type="entry name" value="P-loop containing nucleotide triphosphate hydrolases"/>
    <property type="match status" value="2"/>
</dbReference>
<dbReference type="Pfam" id="PF00270">
    <property type="entry name" value="DEAD"/>
    <property type="match status" value="1"/>
</dbReference>
<feature type="domain" description="Helicase C-terminal" evidence="7">
    <location>
        <begin position="272"/>
        <end position="442"/>
    </location>
</feature>
<dbReference type="Gene3D" id="1.20.120.1080">
    <property type="match status" value="1"/>
</dbReference>
<feature type="region of interest" description="Disordered" evidence="5">
    <location>
        <begin position="1040"/>
        <end position="1083"/>
    </location>
</feature>
<dbReference type="InterPro" id="IPR014001">
    <property type="entry name" value="Helicase_ATP-bd"/>
</dbReference>
<keyword evidence="2 8" id="KW-0378">Hydrolase</keyword>
<evidence type="ECO:0000256" key="1">
    <source>
        <dbReference type="ARBA" id="ARBA00022741"/>
    </source>
</evidence>
<dbReference type="GO" id="GO:0003723">
    <property type="term" value="F:RNA binding"/>
    <property type="evidence" value="ECO:0007669"/>
    <property type="project" value="TreeGrafter"/>
</dbReference>
<evidence type="ECO:0000256" key="2">
    <source>
        <dbReference type="ARBA" id="ARBA00022801"/>
    </source>
</evidence>
<accession>A0A518FZF1</accession>
<sequence length="1363" mass="152580">MPAVLEQVMLADQFRLRKAWERLQAGRERDATAAQEKWQARAIASAERRARREASLPALTFDPELPITAHREEIIELLKTRQTIVVCGETGSGKSTQLPKLCLEAGLGIRGTIGHTQPRRLAARAVSSRLAEELGSRVGELVGFKIRFTDTTQGETLVKLMTDGVLLAETQSDRYLEQYDALIIDEAHERSLNIDFLLGYLRQLSARRPDLKLIITSATIDPQRFAEHFADAQGPAPIVEVSGRTYPVEMRYRPVLADEERGEPDEEQQLVAIADAADELLGEGPGDVLVFLPTERDIRLAAKHLRGHFTRLGGQTEILPLYARLSQAEQNRIFAGHAGRRIILSTNVAESSLTVPGIHYVIDTGLVRISRYAPRSKVQRLPIEGVSQASANQRSGRCGRLGPGICIRLFSESDYQSRPRFTTPEIRRSDLASVLLQSKTLRLGPLEEFPLLDPPSTEALRDANRTLRELNAIDERSELTAIGKQLGRLPCEPRVGRMLLEAHQRDCLAEVVIIAAAIEGQDVRQRPAGQRPQADEAHAEFADPHSDFLSYLRIWDFYEHLRSDLGRSRLQRALNQKFLSLQGCREWSEIVRQLKDILADAGIKTGARKFRLPKIDQELLEIEEQDQRGHGKQKRGVGANKSQTKKLVRPPGYEAIHQALLAGLLSGVAQRGDRYEYKAAGGLGISLWPGSGLFKRRPQWIMVGEIVETAKRYGRTVAEVDVEWIEKAAGSLLKHSYSDPHWSSKTGAAMVYRKSTLYGLPIIAARRVQLAPIDRSGARDLMIEHGLVEGDWRCNEPFYTHNAEMLEDMHELAQRTRSRDYILDRYHLANFYNRRIPENVFDLPSLRAWIQSEAGQPAVQALWMQPEDLLANQVEAPALEQGFPNTIQLGLTTLPLEYHFEPGHEADGVTVTVPQAALRQISDEALGWLVPGLLEEKVLHLIRSLPKSLRTNFVPAPDVAKVLAAELSQVSHEKAFSQALCEVMSQYSGERVTASCFDMQKLPNHLRMQVRVVDDAGTLVDSGRNIPRLLAEYSPPEIAHQVSNSGRDHRGGVAGSKTKGGGQSQKESSSVGDWTDRPVTPNDFDQLPEQVAIRRGGLIVAAFPALVDLGERVEMRLADTQQEAERLSRRGMMRLLAIKHHRSLRSQVANLPKFSECSVRLGHLIASKDLGRQLQDLIIRIALIEGQPLVRKSYELDALNARASVQISIATQEVAAWLPKLAEQVHALRLKLEKAPSMWQEVLADLQTQNAERFCEDFLVVTPWQQLAEYPRYLQAAGMRLEKLTKGGVAKDRSANAPIEKAVEQCRELRKSDAAQYLENSERLDELRWMIEELRVSVFAQQLGTKLSVSPKKVQATIDALRW</sequence>
<protein>
    <submittedName>
        <fullName evidence="8">ATP-dependent RNA helicase HrpB</fullName>
        <ecNumber evidence="8">3.6.4.13</ecNumber>
    </submittedName>
</protein>
<dbReference type="PROSITE" id="PS51192">
    <property type="entry name" value="HELICASE_ATP_BIND_1"/>
    <property type="match status" value="1"/>
</dbReference>
<dbReference type="GO" id="GO:0005524">
    <property type="term" value="F:ATP binding"/>
    <property type="evidence" value="ECO:0007669"/>
    <property type="project" value="UniProtKB-KW"/>
</dbReference>
<proteinExistence type="predicted"/>
<gene>
    <name evidence="8" type="primary">hrpB_1</name>
    <name evidence="8" type="ORF">Q31a_00140</name>
</gene>
<dbReference type="InterPro" id="IPR027417">
    <property type="entry name" value="P-loop_NTPase"/>
</dbReference>
<keyword evidence="9" id="KW-1185">Reference proteome</keyword>
<dbReference type="PANTHER" id="PTHR18934">
    <property type="entry name" value="ATP-DEPENDENT RNA HELICASE"/>
    <property type="match status" value="1"/>
</dbReference>
<evidence type="ECO:0000313" key="8">
    <source>
        <dbReference type="EMBL" id="QDV21735.1"/>
    </source>
</evidence>
<dbReference type="Proteomes" id="UP000318017">
    <property type="component" value="Chromosome"/>
</dbReference>
<keyword evidence="3 8" id="KW-0347">Helicase</keyword>
<evidence type="ECO:0000256" key="4">
    <source>
        <dbReference type="ARBA" id="ARBA00022840"/>
    </source>
</evidence>
<dbReference type="NCBIfam" id="TIGR01967">
    <property type="entry name" value="DEAH_box_HrpA"/>
    <property type="match status" value="1"/>
</dbReference>
<evidence type="ECO:0000256" key="5">
    <source>
        <dbReference type="SAM" id="MobiDB-lite"/>
    </source>
</evidence>
<dbReference type="InterPro" id="IPR011545">
    <property type="entry name" value="DEAD/DEAH_box_helicase_dom"/>
</dbReference>
<dbReference type="EC" id="3.6.4.13" evidence="8"/>
<dbReference type="InterPro" id="IPR010222">
    <property type="entry name" value="RNA_helicase_HrpA"/>
</dbReference>
<dbReference type="GO" id="GO:0003724">
    <property type="term" value="F:RNA helicase activity"/>
    <property type="evidence" value="ECO:0007669"/>
    <property type="project" value="UniProtKB-EC"/>
</dbReference>
<dbReference type="SMART" id="SM00847">
    <property type="entry name" value="HA2"/>
    <property type="match status" value="1"/>
</dbReference>
<dbReference type="InterPro" id="IPR001650">
    <property type="entry name" value="Helicase_C-like"/>
</dbReference>
<evidence type="ECO:0000256" key="3">
    <source>
        <dbReference type="ARBA" id="ARBA00022806"/>
    </source>
</evidence>
<dbReference type="FunFam" id="1.20.120.1080:FF:000005">
    <property type="entry name" value="ATP-dependent helicase HrpA"/>
    <property type="match status" value="1"/>
</dbReference>
<reference evidence="8 9" key="1">
    <citation type="submission" date="2019-02" db="EMBL/GenBank/DDBJ databases">
        <title>Deep-cultivation of Planctomycetes and their phenomic and genomic characterization uncovers novel biology.</title>
        <authorList>
            <person name="Wiegand S."/>
            <person name="Jogler M."/>
            <person name="Boedeker C."/>
            <person name="Pinto D."/>
            <person name="Vollmers J."/>
            <person name="Rivas-Marin E."/>
            <person name="Kohn T."/>
            <person name="Peeters S.H."/>
            <person name="Heuer A."/>
            <person name="Rast P."/>
            <person name="Oberbeckmann S."/>
            <person name="Bunk B."/>
            <person name="Jeske O."/>
            <person name="Meyerdierks A."/>
            <person name="Storesund J.E."/>
            <person name="Kallscheuer N."/>
            <person name="Luecker S."/>
            <person name="Lage O.M."/>
            <person name="Pohl T."/>
            <person name="Merkel B.J."/>
            <person name="Hornburger P."/>
            <person name="Mueller R.-W."/>
            <person name="Bruemmer F."/>
            <person name="Labrenz M."/>
            <person name="Spormann A.M."/>
            <person name="Op den Camp H."/>
            <person name="Overmann J."/>
            <person name="Amann R."/>
            <person name="Jetten M.S.M."/>
            <person name="Mascher T."/>
            <person name="Medema M.H."/>
            <person name="Devos D.P."/>
            <person name="Kaster A.-K."/>
            <person name="Ovreas L."/>
            <person name="Rohde M."/>
            <person name="Galperin M.Y."/>
            <person name="Jogler C."/>
        </authorList>
    </citation>
    <scope>NUCLEOTIDE SEQUENCE [LARGE SCALE GENOMIC DNA]</scope>
    <source>
        <strain evidence="8 9">Q31a</strain>
    </source>
</reference>
<dbReference type="InterPro" id="IPR024590">
    <property type="entry name" value="HrpA_C"/>
</dbReference>
<dbReference type="GO" id="GO:0016787">
    <property type="term" value="F:hydrolase activity"/>
    <property type="evidence" value="ECO:0007669"/>
    <property type="project" value="UniProtKB-KW"/>
</dbReference>
<dbReference type="CDD" id="cd18791">
    <property type="entry name" value="SF2_C_RHA"/>
    <property type="match status" value="1"/>
</dbReference>